<dbReference type="SUPFAM" id="SSF54427">
    <property type="entry name" value="NTF2-like"/>
    <property type="match status" value="1"/>
</dbReference>
<gene>
    <name evidence="2" type="ORF">SLS56_003120</name>
</gene>
<dbReference type="PANTHER" id="PTHR31723:SF10">
    <property type="entry name" value="PATHOGEN-RELATED PROTEIN"/>
    <property type="match status" value="1"/>
</dbReference>
<dbReference type="PANTHER" id="PTHR31723">
    <property type="entry name" value="PATHOGENESIS-RELATED FAMILY PROTEIN"/>
    <property type="match status" value="1"/>
</dbReference>
<evidence type="ECO:0000313" key="3">
    <source>
        <dbReference type="Proteomes" id="UP001521116"/>
    </source>
</evidence>
<accession>A0ABR3T0I3</accession>
<dbReference type="Proteomes" id="UP001521116">
    <property type="component" value="Unassembled WGS sequence"/>
</dbReference>
<feature type="region of interest" description="Disordered" evidence="1">
    <location>
        <begin position="235"/>
        <end position="355"/>
    </location>
</feature>
<comment type="caution">
    <text evidence="2">The sequence shown here is derived from an EMBL/GenBank/DDBJ whole genome shotgun (WGS) entry which is preliminary data.</text>
</comment>
<organism evidence="2 3">
    <name type="scientific">Neofusicoccum ribis</name>
    <dbReference type="NCBI Taxonomy" id="45134"/>
    <lineage>
        <taxon>Eukaryota</taxon>
        <taxon>Fungi</taxon>
        <taxon>Dikarya</taxon>
        <taxon>Ascomycota</taxon>
        <taxon>Pezizomycotina</taxon>
        <taxon>Dothideomycetes</taxon>
        <taxon>Dothideomycetes incertae sedis</taxon>
        <taxon>Botryosphaeriales</taxon>
        <taxon>Botryosphaeriaceae</taxon>
        <taxon>Neofusicoccum</taxon>
    </lineage>
</organism>
<evidence type="ECO:0000256" key="1">
    <source>
        <dbReference type="SAM" id="MobiDB-lite"/>
    </source>
</evidence>
<sequence>MSAAAPPPPPADPAAAALPDYLTDSDAVLKDQGVKWRYGRPPDYSKTRKVYAETKQMNHETGSLIQLVENLVKNWEIEASFKPRLEDWRTVDHANYTFAINGNPPQSAEHMLKVGTYNAIIAPNEYYSPENSDFASSHKTFKRMMPTFAWEVIEVYSGPPHVSFRWRHWGTMKNDYVGFNDKGEKVTAKAHGGSIDIQGVTVATVDDKVRLQRVETWFDPMEMFRQIAPQGIVNKEPVARRPSDKPDDLLQPVAYKPVDSNGAQPSRLEGITHLEDQGPEPQSREQHFIPGRSADLPPVSQNEPGAQSVEANGRLSESTMERQPEPIVQTLQPAQTNDVEHPAEAPPTNTAESVRTKPHIQVEPQLQHPSMPAQASTPIDAEPEHVQEFDQWHEASDMIGTAQGCEPDKFHDAIEIDHGNSTASSEAGSWTAVTPPASDPPTPRRSTYSSSITSSSEQGQGSSQTSPTEAFFQKCPAHRVHPHPKDMEDAVGPQPGEGVAASPDSEEARLTYLEMSKISAFECPFLMNRE</sequence>
<name>A0ABR3T0I3_9PEZI</name>
<dbReference type="Gene3D" id="3.10.450.50">
    <property type="match status" value="1"/>
</dbReference>
<dbReference type="InterPro" id="IPR053218">
    <property type="entry name" value="Pathogen-related_defense"/>
</dbReference>
<keyword evidence="3" id="KW-1185">Reference proteome</keyword>
<feature type="compositionally biased region" description="Basic and acidic residues" evidence="1">
    <location>
        <begin position="270"/>
        <end position="287"/>
    </location>
</feature>
<feature type="compositionally biased region" description="Low complexity" evidence="1">
    <location>
        <begin position="444"/>
        <end position="468"/>
    </location>
</feature>
<protein>
    <recommendedName>
        <fullName evidence="4">Pathogen-related protein</fullName>
    </recommendedName>
</protein>
<feature type="compositionally biased region" description="Polar residues" evidence="1">
    <location>
        <begin position="420"/>
        <end position="432"/>
    </location>
</feature>
<dbReference type="InterPro" id="IPR032710">
    <property type="entry name" value="NTF2-like_dom_sf"/>
</dbReference>
<feature type="compositionally biased region" description="Basic and acidic residues" evidence="1">
    <location>
        <begin position="237"/>
        <end position="248"/>
    </location>
</feature>
<dbReference type="EMBL" id="JAJVDC020000024">
    <property type="protein sequence ID" value="KAL1633049.1"/>
    <property type="molecule type" value="Genomic_DNA"/>
</dbReference>
<feature type="region of interest" description="Disordered" evidence="1">
    <location>
        <begin position="420"/>
        <end position="504"/>
    </location>
</feature>
<proteinExistence type="predicted"/>
<reference evidence="2 3" key="1">
    <citation type="submission" date="2024-02" db="EMBL/GenBank/DDBJ databases">
        <title>De novo assembly and annotation of 12 fungi associated with fruit tree decline syndrome in Ontario, Canada.</title>
        <authorList>
            <person name="Sulman M."/>
            <person name="Ellouze W."/>
            <person name="Ilyukhin E."/>
        </authorList>
    </citation>
    <scope>NUCLEOTIDE SEQUENCE [LARGE SCALE GENOMIC DNA]</scope>
    <source>
        <strain evidence="2 3">M1-105</strain>
    </source>
</reference>
<evidence type="ECO:0008006" key="4">
    <source>
        <dbReference type="Google" id="ProtNLM"/>
    </source>
</evidence>
<evidence type="ECO:0000313" key="2">
    <source>
        <dbReference type="EMBL" id="KAL1633049.1"/>
    </source>
</evidence>